<dbReference type="EMBL" id="CP015098">
    <property type="protein sequence ID" value="AMW09665.1"/>
    <property type="molecule type" value="Genomic_DNA"/>
</dbReference>
<dbReference type="RefSeq" id="WP_062926074.1">
    <property type="nucleotide sequence ID" value="NZ_CP015098.1"/>
</dbReference>
<evidence type="ECO:0000256" key="1">
    <source>
        <dbReference type="SAM" id="Phobius"/>
    </source>
</evidence>
<feature type="transmembrane region" description="Helical" evidence="1">
    <location>
        <begin position="62"/>
        <end position="84"/>
    </location>
</feature>
<accession>A0A143BXV6</accession>
<reference evidence="3" key="1">
    <citation type="submission" date="2016-04" db="EMBL/GenBank/DDBJ databases">
        <authorList>
            <person name="Zhang B."/>
        </authorList>
    </citation>
    <scope>NUCLEOTIDE SEQUENCE [LARGE SCALE GENOMIC DNA]</scope>
    <source>
        <strain evidence="3">S10</strain>
    </source>
</reference>
<organism evidence="2 3">
    <name type="scientific">Streptomyces qaidamensis</name>
    <dbReference type="NCBI Taxonomy" id="1783515"/>
    <lineage>
        <taxon>Bacteria</taxon>
        <taxon>Bacillati</taxon>
        <taxon>Actinomycetota</taxon>
        <taxon>Actinomycetes</taxon>
        <taxon>Kitasatosporales</taxon>
        <taxon>Streptomycetaceae</taxon>
        <taxon>Streptomyces</taxon>
        <taxon>Streptomyces aurantiacus group</taxon>
    </lineage>
</organism>
<dbReference type="Proteomes" id="UP000076096">
    <property type="component" value="Chromosome"/>
</dbReference>
<evidence type="ECO:0000313" key="2">
    <source>
        <dbReference type="EMBL" id="AMW09665.1"/>
    </source>
</evidence>
<keyword evidence="1" id="KW-0812">Transmembrane</keyword>
<protein>
    <recommendedName>
        <fullName evidence="4">Alkaline shock response membrane anchor protein AmaP</fullName>
    </recommendedName>
</protein>
<gene>
    <name evidence="2" type="ORF">A4E84_09245</name>
</gene>
<keyword evidence="1" id="KW-0472">Membrane</keyword>
<evidence type="ECO:0000313" key="3">
    <source>
        <dbReference type="Proteomes" id="UP000076096"/>
    </source>
</evidence>
<dbReference type="NCBIfam" id="NF033218">
    <property type="entry name" value="anchor_AmaP"/>
    <property type="match status" value="1"/>
</dbReference>
<dbReference type="AlphaFoldDB" id="A0A143BXV6"/>
<feature type="transmembrane region" description="Helical" evidence="1">
    <location>
        <begin position="12"/>
        <end position="42"/>
    </location>
</feature>
<keyword evidence="1" id="KW-1133">Transmembrane helix</keyword>
<dbReference type="STRING" id="1783515.A4E84_09245"/>
<dbReference type="KEGG" id="stsi:A4E84_09245"/>
<name>A0A143BXV6_9ACTN</name>
<sequence length="195" mass="21025">MKTVLRTVNRVFLGLVGLILLVLGGSVLAVGLGVSAPSWWIHDSKHDVLLSHAERTRWHDDGWWWPVVIAALAVLLLLALWWLVAALRRRRLAEVLVDTGDGEGALLRGRALENVLTQEADHIDGVDGARAHLKGGRSTPEARVRLALEPHVDPGAALNDFTTGALTHARTSAGLASLPAEVRLKGVKHGAERVS</sequence>
<proteinExistence type="predicted"/>
<evidence type="ECO:0008006" key="4">
    <source>
        <dbReference type="Google" id="ProtNLM"/>
    </source>
</evidence>
<keyword evidence="3" id="KW-1185">Reference proteome</keyword>